<name>A0A0F9XHH4_9ZZZZ</name>
<reference evidence="1" key="1">
    <citation type="journal article" date="2015" name="Nature">
        <title>Complex archaea that bridge the gap between prokaryotes and eukaryotes.</title>
        <authorList>
            <person name="Spang A."/>
            <person name="Saw J.H."/>
            <person name="Jorgensen S.L."/>
            <person name="Zaremba-Niedzwiedzka K."/>
            <person name="Martijn J."/>
            <person name="Lind A.E."/>
            <person name="van Eijk R."/>
            <person name="Schleper C."/>
            <person name="Guy L."/>
            <person name="Ettema T.J."/>
        </authorList>
    </citation>
    <scope>NUCLEOTIDE SEQUENCE</scope>
</reference>
<gene>
    <name evidence="1" type="ORF">LCGC14_0146170</name>
</gene>
<evidence type="ECO:0000313" key="1">
    <source>
        <dbReference type="EMBL" id="KKN98506.1"/>
    </source>
</evidence>
<protein>
    <submittedName>
        <fullName evidence="1">Uncharacterized protein</fullName>
    </submittedName>
</protein>
<sequence length="216" mass="24906">MKIKSRCTSCKGLGSIKYERKLPLKTGQRRAWHAVCRYCKGKGYKTWSKEISVIEFADKHYLTKVLHLLDKRIFALPERDKVDSHTELLAALLSLWKWQHNTSRSYDGNRVWRFGHGGNTCALCKVYLHTNNTCENCPLFKASGESFQPINKHQCVKAWRVIDSGGHDRTKILEQLEAAVSLAASAVKEKEFHQTYNKFKKKFYKGVQDDLRNNVG</sequence>
<accession>A0A0F9XHH4</accession>
<dbReference type="AlphaFoldDB" id="A0A0F9XHH4"/>
<proteinExistence type="predicted"/>
<dbReference type="EMBL" id="LAZR01000051">
    <property type="protein sequence ID" value="KKN98506.1"/>
    <property type="molecule type" value="Genomic_DNA"/>
</dbReference>
<organism evidence="1">
    <name type="scientific">marine sediment metagenome</name>
    <dbReference type="NCBI Taxonomy" id="412755"/>
    <lineage>
        <taxon>unclassified sequences</taxon>
        <taxon>metagenomes</taxon>
        <taxon>ecological metagenomes</taxon>
    </lineage>
</organism>
<comment type="caution">
    <text evidence="1">The sequence shown here is derived from an EMBL/GenBank/DDBJ whole genome shotgun (WGS) entry which is preliminary data.</text>
</comment>